<dbReference type="PANTHER" id="PTHR47540">
    <property type="entry name" value="THIAMINE REPRESSIBLE GENES REGULATORY PROTEIN THI5"/>
    <property type="match status" value="1"/>
</dbReference>
<feature type="region of interest" description="Disordered" evidence="8">
    <location>
        <begin position="692"/>
        <end position="764"/>
    </location>
</feature>
<keyword evidence="12" id="KW-1185">Reference proteome</keyword>
<organism evidence="11 12">
    <name type="scientific">Verruconis gallopava</name>
    <dbReference type="NCBI Taxonomy" id="253628"/>
    <lineage>
        <taxon>Eukaryota</taxon>
        <taxon>Fungi</taxon>
        <taxon>Dikarya</taxon>
        <taxon>Ascomycota</taxon>
        <taxon>Pezizomycotina</taxon>
        <taxon>Dothideomycetes</taxon>
        <taxon>Pleosporomycetidae</taxon>
        <taxon>Venturiales</taxon>
        <taxon>Sympoventuriaceae</taxon>
        <taxon>Verruconis</taxon>
    </lineage>
</organism>
<feature type="region of interest" description="Disordered" evidence="8">
    <location>
        <begin position="786"/>
        <end position="811"/>
    </location>
</feature>
<dbReference type="GO" id="GO:0008270">
    <property type="term" value="F:zinc ion binding"/>
    <property type="evidence" value="ECO:0007669"/>
    <property type="project" value="InterPro"/>
</dbReference>
<evidence type="ECO:0000256" key="6">
    <source>
        <dbReference type="ARBA" id="ARBA00023163"/>
    </source>
</evidence>
<evidence type="ECO:0000259" key="10">
    <source>
        <dbReference type="PROSITE" id="PS50048"/>
    </source>
</evidence>
<dbReference type="OrthoDB" id="422427at2759"/>
<proteinExistence type="predicted"/>
<dbReference type="GO" id="GO:0043565">
    <property type="term" value="F:sequence-specific DNA binding"/>
    <property type="evidence" value="ECO:0007669"/>
    <property type="project" value="TreeGrafter"/>
</dbReference>
<dbReference type="Pfam" id="PF04082">
    <property type="entry name" value="Fungal_trans"/>
    <property type="match status" value="1"/>
</dbReference>
<feature type="transmembrane region" description="Helical" evidence="9">
    <location>
        <begin position="623"/>
        <end position="643"/>
    </location>
</feature>
<dbReference type="GO" id="GO:0005634">
    <property type="term" value="C:nucleus"/>
    <property type="evidence" value="ECO:0007669"/>
    <property type="project" value="UniProtKB-SubCell"/>
</dbReference>
<dbReference type="AlphaFoldDB" id="A0A0D2A420"/>
<dbReference type="EMBL" id="KN847556">
    <property type="protein sequence ID" value="KIW01220.1"/>
    <property type="molecule type" value="Genomic_DNA"/>
</dbReference>
<evidence type="ECO:0000256" key="3">
    <source>
        <dbReference type="ARBA" id="ARBA00022833"/>
    </source>
</evidence>
<dbReference type="Gene3D" id="4.10.240.10">
    <property type="entry name" value="Zn(2)-C6 fungal-type DNA-binding domain"/>
    <property type="match status" value="1"/>
</dbReference>
<dbReference type="GO" id="GO:0045944">
    <property type="term" value="P:positive regulation of transcription by RNA polymerase II"/>
    <property type="evidence" value="ECO:0007669"/>
    <property type="project" value="TreeGrafter"/>
</dbReference>
<keyword evidence="3" id="KW-0862">Zinc</keyword>
<dbReference type="CDD" id="cd00067">
    <property type="entry name" value="GAL4"/>
    <property type="match status" value="1"/>
</dbReference>
<dbReference type="VEuPathDB" id="FungiDB:PV09_07264"/>
<dbReference type="SMART" id="SM00906">
    <property type="entry name" value="Fungal_trans"/>
    <property type="match status" value="1"/>
</dbReference>
<dbReference type="GO" id="GO:0006351">
    <property type="term" value="P:DNA-templated transcription"/>
    <property type="evidence" value="ECO:0007669"/>
    <property type="project" value="InterPro"/>
</dbReference>
<dbReference type="PANTHER" id="PTHR47540:SF1">
    <property type="entry name" value="ACTIVATOR OF STRESS GENES 1-RELATED"/>
    <property type="match status" value="1"/>
</dbReference>
<feature type="compositionally biased region" description="Polar residues" evidence="8">
    <location>
        <begin position="723"/>
        <end position="736"/>
    </location>
</feature>
<dbReference type="PROSITE" id="PS00463">
    <property type="entry name" value="ZN2_CY6_FUNGAL_1"/>
    <property type="match status" value="1"/>
</dbReference>
<dbReference type="PROSITE" id="PS50048">
    <property type="entry name" value="ZN2_CY6_FUNGAL_2"/>
    <property type="match status" value="1"/>
</dbReference>
<dbReference type="GeneID" id="27315237"/>
<evidence type="ECO:0000256" key="7">
    <source>
        <dbReference type="ARBA" id="ARBA00023242"/>
    </source>
</evidence>
<dbReference type="Proteomes" id="UP000053259">
    <property type="component" value="Unassembled WGS sequence"/>
</dbReference>
<feature type="region of interest" description="Disordered" evidence="8">
    <location>
        <begin position="1"/>
        <end position="67"/>
    </location>
</feature>
<dbReference type="SMART" id="SM00066">
    <property type="entry name" value="GAL4"/>
    <property type="match status" value="1"/>
</dbReference>
<dbReference type="SUPFAM" id="SSF57701">
    <property type="entry name" value="Zn2/Cys6 DNA-binding domain"/>
    <property type="match status" value="1"/>
</dbReference>
<keyword evidence="4" id="KW-0805">Transcription regulation</keyword>
<evidence type="ECO:0000313" key="11">
    <source>
        <dbReference type="EMBL" id="KIW01220.1"/>
    </source>
</evidence>
<evidence type="ECO:0000256" key="9">
    <source>
        <dbReference type="SAM" id="Phobius"/>
    </source>
</evidence>
<keyword evidence="2" id="KW-0479">Metal-binding</keyword>
<evidence type="ECO:0000313" key="12">
    <source>
        <dbReference type="Proteomes" id="UP000053259"/>
    </source>
</evidence>
<feature type="region of interest" description="Disordered" evidence="8">
    <location>
        <begin position="992"/>
        <end position="1029"/>
    </location>
</feature>
<sequence length="1058" mass="116386">MEGVVPENPSQDEGQQPDNAPQDALDDVVARSSAHPTPHDSPALSPVAEDAEGSQKPPAPLQKRRRVTRACDECRRKKIKCDGKQPCTHCTVYGYECTYDQPSNRRRNTAPQYIEALEKQLARANAILKTVLPGADLNDPTLEAKLQQGLLVVSPTVASPPSNTFASPCPEQNGLAEIPTDAQLESMVRSTGQLDLDEQGHLEYHGHSSGLSFVKRMREQLGDMMGPEGRATPFVKTNRPLSQVFDSPRSATDSPWDSGLELPSKEEARALCENAIEDAGGLLRVVHYPSFMKQLDDVYEISSEHYSNEENVFLPLLYSVLALGTLFARDDQGEQELDKKGYESAIAEGFKYFRLARSMMDIADCRDLRQVQALVYMILFLQASAKLSTCYAYIGVALRSAVRMGLHRSFSDACFSPIEAETRKRLFWVIQRMDTYVGALLGLPHSLSEDEIDQDLPLEVDDQYITEQGIQPQPQGQIALMAASNAHVKLVQILDKIVKYVYPLKAAGTNSQGEPMKSYSVSYAKILEIERDLKNWQDELPMGLKPGGDAPVRIMRVQHLLRMGYAHAQMMLYRPFLHYVSHTCKSRVVDKRSYACAAACVSVSRNIVHIACEMRRKGLLAGAYWFTMYTTFFAILSLVFYALENPDNDASQDVLRVATEGKETLQKLAKRSMAADRCSATLQALFEQLPDRMRRSRTSSTAVKKRKQDAASYGSAFDGAMHNGNTPEGLTPSRANTFPHVRSKSVDRKASAQGGLPRSETIGFPNSSTTNFYDLLHSNAADGVPTPPLATGFSQRHESFPASPPVGNDKNFPLTDISAVMFPSADPVEYPNQSSSTGQSYENILKSLATDPSFPFPTTLNELKMQRAAGSGMFIPPSSTFMFDDGDPSEQSQMYDNDVQLLGPMPAYMMQGSSFAQQNGANGSPGGVHTPSNFTSNFLSQSGSQLFEQGAQHGVATVNLDNLLTGEEWGNFQQNSGYAAAMSQTFAPHSLPLKGLAEGHHNNHQQRQQPASVPPSNASTDLNSARTSSDFNDRAQFVKNVSFEELNPGVLGWNLGNF</sequence>
<dbReference type="InterPro" id="IPR001138">
    <property type="entry name" value="Zn2Cys6_DnaBD"/>
</dbReference>
<keyword evidence="9" id="KW-0472">Membrane</keyword>
<keyword evidence="9" id="KW-1133">Transmembrane helix</keyword>
<keyword evidence="7" id="KW-0539">Nucleus</keyword>
<comment type="subcellular location">
    <subcellularLocation>
        <location evidence="1">Nucleus</location>
    </subcellularLocation>
</comment>
<gene>
    <name evidence="11" type="ORF">PV09_07264</name>
</gene>
<dbReference type="STRING" id="253628.A0A0D2A420"/>
<accession>A0A0D2A420</accession>
<dbReference type="Pfam" id="PF00172">
    <property type="entry name" value="Zn_clus"/>
    <property type="match status" value="1"/>
</dbReference>
<dbReference type="RefSeq" id="XP_016211089.1">
    <property type="nucleotide sequence ID" value="XM_016361013.1"/>
</dbReference>
<dbReference type="InterPro" id="IPR036864">
    <property type="entry name" value="Zn2-C6_fun-type_DNA-bd_sf"/>
</dbReference>
<feature type="domain" description="Zn(2)-C6 fungal-type" evidence="10">
    <location>
        <begin position="70"/>
        <end position="99"/>
    </location>
</feature>
<protein>
    <recommendedName>
        <fullName evidence="10">Zn(2)-C6 fungal-type domain-containing protein</fullName>
    </recommendedName>
</protein>
<evidence type="ECO:0000256" key="2">
    <source>
        <dbReference type="ARBA" id="ARBA00022723"/>
    </source>
</evidence>
<reference evidence="11 12" key="1">
    <citation type="submission" date="2015-01" db="EMBL/GenBank/DDBJ databases">
        <title>The Genome Sequence of Ochroconis gallopava CBS43764.</title>
        <authorList>
            <consortium name="The Broad Institute Genomics Platform"/>
            <person name="Cuomo C."/>
            <person name="de Hoog S."/>
            <person name="Gorbushina A."/>
            <person name="Stielow B."/>
            <person name="Teixiera M."/>
            <person name="Abouelleil A."/>
            <person name="Chapman S.B."/>
            <person name="Priest M."/>
            <person name="Young S.K."/>
            <person name="Wortman J."/>
            <person name="Nusbaum C."/>
            <person name="Birren B."/>
        </authorList>
    </citation>
    <scope>NUCLEOTIDE SEQUENCE [LARGE SCALE GENOMIC DNA]</scope>
    <source>
        <strain evidence="11 12">CBS 43764</strain>
    </source>
</reference>
<feature type="transmembrane region" description="Helical" evidence="9">
    <location>
        <begin position="374"/>
        <end position="398"/>
    </location>
</feature>
<feature type="compositionally biased region" description="Polar residues" evidence="8">
    <location>
        <begin position="8"/>
        <end position="19"/>
    </location>
</feature>
<keyword evidence="9" id="KW-0812">Transmembrane</keyword>
<name>A0A0D2A420_9PEZI</name>
<dbReference type="HOGENOM" id="CLU_010084_0_0_1"/>
<evidence type="ECO:0000256" key="1">
    <source>
        <dbReference type="ARBA" id="ARBA00004123"/>
    </source>
</evidence>
<dbReference type="CDD" id="cd12148">
    <property type="entry name" value="fungal_TF_MHR"/>
    <property type="match status" value="1"/>
</dbReference>
<keyword evidence="5" id="KW-0238">DNA-binding</keyword>
<keyword evidence="6" id="KW-0804">Transcription</keyword>
<dbReference type="FunCoup" id="A0A0D2A420">
    <property type="interactions" value="237"/>
</dbReference>
<dbReference type="InParanoid" id="A0A0D2A420"/>
<dbReference type="InterPro" id="IPR051711">
    <property type="entry name" value="Stress_Response_Reg"/>
</dbReference>
<evidence type="ECO:0000256" key="8">
    <source>
        <dbReference type="SAM" id="MobiDB-lite"/>
    </source>
</evidence>
<dbReference type="InterPro" id="IPR007219">
    <property type="entry name" value="XnlR_reg_dom"/>
</dbReference>
<dbReference type="GO" id="GO:0000981">
    <property type="term" value="F:DNA-binding transcription factor activity, RNA polymerase II-specific"/>
    <property type="evidence" value="ECO:0007669"/>
    <property type="project" value="InterPro"/>
</dbReference>
<evidence type="ECO:0000256" key="4">
    <source>
        <dbReference type="ARBA" id="ARBA00023015"/>
    </source>
</evidence>
<feature type="compositionally biased region" description="Polar residues" evidence="8">
    <location>
        <begin position="1005"/>
        <end position="1029"/>
    </location>
</feature>
<evidence type="ECO:0000256" key="5">
    <source>
        <dbReference type="ARBA" id="ARBA00023125"/>
    </source>
</evidence>